<protein>
    <submittedName>
        <fullName evidence="1">Uncharacterized protein</fullName>
    </submittedName>
</protein>
<evidence type="ECO:0000313" key="1">
    <source>
        <dbReference type="EMBL" id="MDQ1095090.1"/>
    </source>
</evidence>
<dbReference type="EMBL" id="JAUTAL010000001">
    <property type="protein sequence ID" value="MDQ1095090.1"/>
    <property type="molecule type" value="Genomic_DNA"/>
</dbReference>
<gene>
    <name evidence="1" type="ORF">QE404_000237</name>
</gene>
<sequence length="74" mass="8906">MEDHEICSIIISENDFSYEYTFYEDGIIRLTCLKEDGTTEWIKKEQISTRNKDRLVRLCPEEQKEKVMLILNYP</sequence>
<evidence type="ECO:0000313" key="2">
    <source>
        <dbReference type="Proteomes" id="UP001225072"/>
    </source>
</evidence>
<comment type="caution">
    <text evidence="1">The sequence shown here is derived from an EMBL/GenBank/DDBJ whole genome shotgun (WGS) entry which is preliminary data.</text>
</comment>
<keyword evidence="2" id="KW-1185">Reference proteome</keyword>
<dbReference type="RefSeq" id="WP_307445553.1">
    <property type="nucleotide sequence ID" value="NZ_JAUTAL010000001.1"/>
</dbReference>
<name>A0ABU0TFP6_9FLAO</name>
<dbReference type="Proteomes" id="UP001225072">
    <property type="component" value="Unassembled WGS sequence"/>
</dbReference>
<organism evidence="1 2">
    <name type="scientific">Chryseobacterium camelliae</name>
    <dbReference type="NCBI Taxonomy" id="1265445"/>
    <lineage>
        <taxon>Bacteria</taxon>
        <taxon>Pseudomonadati</taxon>
        <taxon>Bacteroidota</taxon>
        <taxon>Flavobacteriia</taxon>
        <taxon>Flavobacteriales</taxon>
        <taxon>Weeksellaceae</taxon>
        <taxon>Chryseobacterium group</taxon>
        <taxon>Chryseobacterium</taxon>
    </lineage>
</organism>
<proteinExistence type="predicted"/>
<accession>A0ABU0TFP6</accession>
<reference evidence="1 2" key="1">
    <citation type="submission" date="2023-07" db="EMBL/GenBank/DDBJ databases">
        <title>Functional and genomic diversity of the sorghum phyllosphere microbiome.</title>
        <authorList>
            <person name="Shade A."/>
        </authorList>
    </citation>
    <scope>NUCLEOTIDE SEQUENCE [LARGE SCALE GENOMIC DNA]</scope>
    <source>
        <strain evidence="1 2">SORGH_AS_1064</strain>
    </source>
</reference>